<name>A0ABR6GD17_9HYPH</name>
<comment type="caution">
    <text evidence="1">The sequence shown here is derived from an EMBL/GenBank/DDBJ whole genome shotgun (WGS) entry which is preliminary data.</text>
</comment>
<reference evidence="1 2" key="1">
    <citation type="submission" date="2020-08" db="EMBL/GenBank/DDBJ databases">
        <title>Genomic Encyclopedia of Type Strains, Phase III (KMG-III): the genomes of soil and plant-associated and newly described type strains.</title>
        <authorList>
            <person name="Whitman W."/>
        </authorList>
    </citation>
    <scope>NUCLEOTIDE SEQUENCE [LARGE SCALE GENOMIC DNA]</scope>
    <source>
        <strain evidence="1 2">CECT 8280</strain>
    </source>
</reference>
<protein>
    <submittedName>
        <fullName evidence="1">Uncharacterized protein</fullName>
    </submittedName>
</protein>
<evidence type="ECO:0000313" key="1">
    <source>
        <dbReference type="EMBL" id="MBB3164183.1"/>
    </source>
</evidence>
<keyword evidence="2" id="KW-1185">Reference proteome</keyword>
<gene>
    <name evidence="1" type="ORF">FHS25_004678</name>
</gene>
<sequence length="132" mass="14651">MSVLLEQCYEVPSRMNCQWVMPKKRAVVRVAIFSAVQHSFFQRFDACRLDDRRDVGIDFVNLTGDFLERGPGIRDEGDTVCDMETGGCDQALYLLGAFADRCASSRTSWATTAKPSPASPARAAFQDFSNAL</sequence>
<dbReference type="Proteomes" id="UP000542811">
    <property type="component" value="Unassembled WGS sequence"/>
</dbReference>
<proteinExistence type="predicted"/>
<dbReference type="EMBL" id="JACHXX010000006">
    <property type="protein sequence ID" value="MBB3164183.1"/>
    <property type="molecule type" value="Genomic_DNA"/>
</dbReference>
<organism evidence="1 2">
    <name type="scientific">Rhizobium laguerreae</name>
    <dbReference type="NCBI Taxonomy" id="1076926"/>
    <lineage>
        <taxon>Bacteria</taxon>
        <taxon>Pseudomonadati</taxon>
        <taxon>Pseudomonadota</taxon>
        <taxon>Alphaproteobacteria</taxon>
        <taxon>Hyphomicrobiales</taxon>
        <taxon>Rhizobiaceae</taxon>
        <taxon>Rhizobium/Agrobacterium group</taxon>
        <taxon>Rhizobium</taxon>
    </lineage>
</organism>
<evidence type="ECO:0000313" key="2">
    <source>
        <dbReference type="Proteomes" id="UP000542811"/>
    </source>
</evidence>
<accession>A0ABR6GD17</accession>